<dbReference type="InterPro" id="IPR002081">
    <property type="entry name" value="Cryptochrome/DNA_photolyase_1"/>
</dbReference>
<feature type="binding site" evidence="3">
    <location>
        <begin position="241"/>
        <end position="245"/>
    </location>
    <ligand>
        <name>FAD</name>
        <dbReference type="ChEBI" id="CHEBI:57692"/>
    </ligand>
</feature>
<protein>
    <submittedName>
        <fullName evidence="6">Deoxyribodipyrimidine photo-lyase</fullName>
        <ecNumber evidence="6">4.1.99.3</ecNumber>
    </submittedName>
</protein>
<keyword evidence="1 3" id="KW-0285">Flavoprotein</keyword>
<evidence type="ECO:0000256" key="4">
    <source>
        <dbReference type="RuleBase" id="RU004182"/>
    </source>
</evidence>
<dbReference type="Proteomes" id="UP000006281">
    <property type="component" value="Chromosome"/>
</dbReference>
<dbReference type="Gene3D" id="3.40.50.620">
    <property type="entry name" value="HUPs"/>
    <property type="match status" value="1"/>
</dbReference>
<dbReference type="GO" id="GO:0003904">
    <property type="term" value="F:deoxyribodipyrimidine photo-lyase activity"/>
    <property type="evidence" value="ECO:0007669"/>
    <property type="project" value="UniProtKB-EC"/>
</dbReference>
<dbReference type="Pfam" id="PF03441">
    <property type="entry name" value="FAD_binding_7"/>
    <property type="match status" value="1"/>
</dbReference>
<proteinExistence type="inferred from homology"/>
<dbReference type="InterPro" id="IPR036155">
    <property type="entry name" value="Crypto/Photolyase_N_sf"/>
</dbReference>
<keyword evidence="2 3" id="KW-0274">FAD</keyword>
<reference evidence="6 7" key="1">
    <citation type="journal article" date="2012" name="BMC Genomics">
        <title>Complete genome sequence of Saccharothrix espanaensis DSM 44229T and comparison to the other completely sequenced Pseudonocardiaceae.</title>
        <authorList>
            <person name="Strobel T."/>
            <person name="Al-Dilaimi A."/>
            <person name="Blom J."/>
            <person name="Gessner A."/>
            <person name="Kalinowski J."/>
            <person name="Luzhetska M."/>
            <person name="Puhler A."/>
            <person name="Szczepanowski R."/>
            <person name="Bechthold A."/>
            <person name="Ruckert C."/>
        </authorList>
    </citation>
    <scope>NUCLEOTIDE SEQUENCE [LARGE SCALE GENOMIC DNA]</scope>
    <source>
        <strain evidence="7">ATCC 51144 / DSM 44229 / JCM 9112 / NBRC 15066 / NRRL 15764</strain>
    </source>
</reference>
<dbReference type="InterPro" id="IPR014729">
    <property type="entry name" value="Rossmann-like_a/b/a_fold"/>
</dbReference>
<gene>
    <name evidence="6" type="ordered locus">BN6_05700</name>
</gene>
<dbReference type="Pfam" id="PF00875">
    <property type="entry name" value="DNA_photolyase"/>
    <property type="match status" value="1"/>
</dbReference>
<dbReference type="PROSITE" id="PS51645">
    <property type="entry name" value="PHR_CRY_ALPHA_BETA"/>
    <property type="match status" value="1"/>
</dbReference>
<dbReference type="SUPFAM" id="SSF52425">
    <property type="entry name" value="Cryptochrome/photolyase, N-terminal domain"/>
    <property type="match status" value="1"/>
</dbReference>
<dbReference type="eggNOG" id="COG0415">
    <property type="taxonomic scope" value="Bacteria"/>
</dbReference>
<sequence length="455" mass="51678">MSPSVGCLRRTGGRGGWLSVVQCASGAPRVPGVDSSTVVWFRRDLRVDDHPALLAAAERAKNGLALYVLDPRLLSVAGQPRVRFMFRCLRALDAKLGGRLMVVSGDPVDVVPEVARSVGASTVHVSADAGPYGRERDAAVERKVELVRAGSPYAVTPGRVVKPDGTPYRVFTPFSKVWREHGWRKPADTDESTVDWLEPAESEELPDVEPLADFYPEWEKFRDERLPDYDRDRNRPDLDRTSRMSAYLRWGVVHPRTLLAELGDDEGARAYRNELAWRDFYADVLWHHPESARQNLDRKFDAMELDHDRERFEAWCAGKTGYPFVDAGMRQLLAEGWMHNRVRMVVASFLVKDLHLPWWWGARHFMKHLVDGDLASNQHGWQWAAGTGTDAAPYFRVFNPVTQGEKFDPDGEYVRRYVPELRDVKGRAVHKPHDPIVDHAHEREVALARYAAIKS</sequence>
<comment type="cofactor">
    <cofactor evidence="3">
        <name>FAD</name>
        <dbReference type="ChEBI" id="CHEBI:57692"/>
    </cofactor>
    <text evidence="3">Binds 1 FAD per subunit.</text>
</comment>
<dbReference type="InterPro" id="IPR006050">
    <property type="entry name" value="DNA_photolyase_N"/>
</dbReference>
<dbReference type="GO" id="GO:0009416">
    <property type="term" value="P:response to light stimulus"/>
    <property type="evidence" value="ECO:0007669"/>
    <property type="project" value="TreeGrafter"/>
</dbReference>
<dbReference type="EMBL" id="HE804045">
    <property type="protein sequence ID" value="CCH27901.1"/>
    <property type="molecule type" value="Genomic_DNA"/>
</dbReference>
<dbReference type="KEGG" id="sesp:BN6_05700"/>
<dbReference type="PATRIC" id="fig|1179773.3.peg.576"/>
<keyword evidence="4" id="KW-0157">Chromophore</keyword>
<accession>K0JQH3</accession>
<feature type="binding site" evidence="3">
    <location>
        <begin position="371"/>
        <end position="373"/>
    </location>
    <ligand>
        <name>FAD</name>
        <dbReference type="ChEBI" id="CHEBI:57692"/>
    </ligand>
</feature>
<feature type="binding site" evidence="3">
    <location>
        <position position="271"/>
    </location>
    <ligand>
        <name>FAD</name>
        <dbReference type="ChEBI" id="CHEBI:57692"/>
    </ligand>
</feature>
<evidence type="ECO:0000259" key="5">
    <source>
        <dbReference type="PROSITE" id="PS51645"/>
    </source>
</evidence>
<feature type="binding site" evidence="3">
    <location>
        <position position="229"/>
    </location>
    <ligand>
        <name>FAD</name>
        <dbReference type="ChEBI" id="CHEBI:57692"/>
    </ligand>
</feature>
<dbReference type="SUPFAM" id="SSF48173">
    <property type="entry name" value="Cryptochrome/photolyase FAD-binding domain"/>
    <property type="match status" value="1"/>
</dbReference>
<evidence type="ECO:0000313" key="6">
    <source>
        <dbReference type="EMBL" id="CCH27901.1"/>
    </source>
</evidence>
<dbReference type="BioCyc" id="SESP1179773:BN6_RS02815-MONOMER"/>
<organism evidence="6 7">
    <name type="scientific">Saccharothrix espanaensis (strain ATCC 51144 / DSM 44229 / JCM 9112 / NBRC 15066 / NRRL 15764)</name>
    <dbReference type="NCBI Taxonomy" id="1179773"/>
    <lineage>
        <taxon>Bacteria</taxon>
        <taxon>Bacillati</taxon>
        <taxon>Actinomycetota</taxon>
        <taxon>Actinomycetes</taxon>
        <taxon>Pseudonocardiales</taxon>
        <taxon>Pseudonocardiaceae</taxon>
        <taxon>Saccharothrix</taxon>
    </lineage>
</organism>
<name>K0JQH3_SACES</name>
<dbReference type="Gene3D" id="1.25.40.80">
    <property type="match status" value="1"/>
</dbReference>
<dbReference type="EC" id="4.1.99.3" evidence="6"/>
<feature type="domain" description="Photolyase/cryptochrome alpha/beta" evidence="5">
    <location>
        <begin position="35"/>
        <end position="161"/>
    </location>
</feature>
<dbReference type="PANTHER" id="PTHR11455">
    <property type="entry name" value="CRYPTOCHROME"/>
    <property type="match status" value="1"/>
</dbReference>
<dbReference type="GO" id="GO:0003677">
    <property type="term" value="F:DNA binding"/>
    <property type="evidence" value="ECO:0007669"/>
    <property type="project" value="TreeGrafter"/>
</dbReference>
<dbReference type="PRINTS" id="PR00147">
    <property type="entry name" value="DNAPHOTLYASE"/>
</dbReference>
<evidence type="ECO:0000256" key="3">
    <source>
        <dbReference type="PIRSR" id="PIRSR602081-1"/>
    </source>
</evidence>
<dbReference type="AlphaFoldDB" id="K0JQH3"/>
<dbReference type="GO" id="GO:0071949">
    <property type="term" value="F:FAD binding"/>
    <property type="evidence" value="ECO:0007669"/>
    <property type="project" value="TreeGrafter"/>
</dbReference>
<evidence type="ECO:0000256" key="1">
    <source>
        <dbReference type="ARBA" id="ARBA00022630"/>
    </source>
</evidence>
<keyword evidence="7" id="KW-1185">Reference proteome</keyword>
<dbReference type="STRING" id="1179773.BN6_05700"/>
<dbReference type="PANTHER" id="PTHR11455:SF9">
    <property type="entry name" value="CRYPTOCHROME CIRCADIAN CLOCK 5 ISOFORM X1"/>
    <property type="match status" value="1"/>
</dbReference>
<dbReference type="InterPro" id="IPR005101">
    <property type="entry name" value="Cryptochr/Photolyase_FAD-bd"/>
</dbReference>
<keyword evidence="6" id="KW-0456">Lyase</keyword>
<comment type="similarity">
    <text evidence="4">Belongs to the DNA photolyase family.</text>
</comment>
<dbReference type="InterPro" id="IPR036134">
    <property type="entry name" value="Crypto/Photolyase_FAD-like_sf"/>
</dbReference>
<evidence type="ECO:0000313" key="7">
    <source>
        <dbReference type="Proteomes" id="UP000006281"/>
    </source>
</evidence>
<dbReference type="Gene3D" id="1.10.579.10">
    <property type="entry name" value="DNA Cyclobutane Dipyrimidine Photolyase, subunit A, domain 3"/>
    <property type="match status" value="1"/>
</dbReference>
<feature type="binding site" evidence="3">
    <location>
        <begin position="274"/>
        <end position="281"/>
    </location>
    <ligand>
        <name>FAD</name>
        <dbReference type="ChEBI" id="CHEBI:57692"/>
    </ligand>
</feature>
<dbReference type="HOGENOM" id="CLU_010348_2_2_11"/>
<evidence type="ECO:0000256" key="2">
    <source>
        <dbReference type="ARBA" id="ARBA00022827"/>
    </source>
</evidence>